<dbReference type="Proteomes" id="UP000005877">
    <property type="component" value="Chromosome"/>
</dbReference>
<reference evidence="1 2" key="1">
    <citation type="journal article" date="2012" name="PLoS ONE">
        <title>The genome characteristics and predicted function of methyl-group oxidation pathway in the obligate aceticlastic methanogens, Methanosaeta spp.</title>
        <authorList>
            <person name="Zhu J."/>
            <person name="Zheng H."/>
            <person name="Ai G."/>
            <person name="Zhang G."/>
            <person name="Liu D."/>
            <person name="Liu X."/>
            <person name="Dong X."/>
        </authorList>
    </citation>
    <scope>NUCLEOTIDE SEQUENCE [LARGE SCALE GENOMIC DNA]</scope>
    <source>
        <strain evidence="1 2">6Ac</strain>
    </source>
</reference>
<keyword evidence="2" id="KW-1185">Reference proteome</keyword>
<dbReference type="SUPFAM" id="SSF54690">
    <property type="entry name" value="Molybdopterin synthase subunit MoaE"/>
    <property type="match status" value="1"/>
</dbReference>
<evidence type="ECO:0000313" key="2">
    <source>
        <dbReference type="Proteomes" id="UP000005877"/>
    </source>
</evidence>
<dbReference type="Gene3D" id="3.90.1170.40">
    <property type="entry name" value="Molybdopterin biosynthesis MoaE subunit"/>
    <property type="match status" value="1"/>
</dbReference>
<organism evidence="1 2">
    <name type="scientific">Methanothrix harundinacea (strain 6Ac)</name>
    <name type="common">Methanosaeta harundinacea</name>
    <dbReference type="NCBI Taxonomy" id="1110509"/>
    <lineage>
        <taxon>Archaea</taxon>
        <taxon>Methanobacteriati</taxon>
        <taxon>Methanobacteriota</taxon>
        <taxon>Stenosarchaea group</taxon>
        <taxon>Methanomicrobia</taxon>
        <taxon>Methanotrichales</taxon>
        <taxon>Methanotrichaceae</taxon>
        <taxon>Methanothrix</taxon>
    </lineage>
</organism>
<dbReference type="GO" id="GO:0006777">
    <property type="term" value="P:Mo-molybdopterin cofactor biosynthetic process"/>
    <property type="evidence" value="ECO:0007669"/>
    <property type="project" value="InterPro"/>
</dbReference>
<dbReference type="InterPro" id="IPR036563">
    <property type="entry name" value="MoaE_sf"/>
</dbReference>
<dbReference type="HOGENOM" id="CLU_089568_1_2_2"/>
<dbReference type="AlphaFoldDB" id="G7WND9"/>
<name>G7WND9_METH6</name>
<dbReference type="EMBL" id="CP003117">
    <property type="protein sequence ID" value="AET64630.1"/>
    <property type="molecule type" value="Genomic_DNA"/>
</dbReference>
<proteinExistence type="predicted"/>
<dbReference type="Pfam" id="PF02391">
    <property type="entry name" value="MoaE"/>
    <property type="match status" value="1"/>
</dbReference>
<dbReference type="CDD" id="cd00756">
    <property type="entry name" value="MoaE"/>
    <property type="match status" value="1"/>
</dbReference>
<evidence type="ECO:0000313" key="1">
    <source>
        <dbReference type="EMBL" id="AET64630.1"/>
    </source>
</evidence>
<dbReference type="InterPro" id="IPR003448">
    <property type="entry name" value="Mopterin_biosynth_MoaE"/>
</dbReference>
<protein>
    <submittedName>
        <fullName evidence="1">Molybdopterin synthase subunit MoaE</fullName>
    </submittedName>
</protein>
<dbReference type="PANTHER" id="PTHR23404">
    <property type="entry name" value="MOLYBDOPTERIN SYNTHASE RELATED"/>
    <property type="match status" value="1"/>
</dbReference>
<gene>
    <name evidence="1" type="ordered locus">Mhar_1266</name>
</gene>
<dbReference type="PATRIC" id="fig|1110509.7.peg.1402"/>
<sequence>MIEITDGELSLEDLVAGAKRPDAGAVVAFLGTVRDDGISGVEVEAYREVAEEELARIRDEAMGTFDLKSVDVVHRVGRLGVGEDIVLIVATAPHRQAAFRGCEFVLEEIKRRAPIWKKEIRIDGGERWV</sequence>
<accession>G7WND9</accession>
<dbReference type="STRING" id="1110509.Mhar_1266"/>
<dbReference type="KEGG" id="mhi:Mhar_1266"/>